<accession>A0A6P4II03</accession>
<feature type="domain" description="VWFC" evidence="6">
    <location>
        <begin position="32"/>
        <end position="94"/>
    </location>
</feature>
<evidence type="ECO:0000256" key="2">
    <source>
        <dbReference type="ARBA" id="ARBA00022525"/>
    </source>
</evidence>
<feature type="domain" description="VWFC" evidence="6">
    <location>
        <begin position="144"/>
        <end position="203"/>
    </location>
</feature>
<dbReference type="PANTHER" id="PTHR46698:SF3">
    <property type="entry name" value="TENECTIN ISOFORM 1-RELATED"/>
    <property type="match status" value="1"/>
</dbReference>
<feature type="region of interest" description="Disordered" evidence="4">
    <location>
        <begin position="1041"/>
        <end position="1073"/>
    </location>
</feature>
<keyword evidence="3 5" id="KW-0732">Signal</keyword>
<evidence type="ECO:0000256" key="1">
    <source>
        <dbReference type="ARBA" id="ARBA00004613"/>
    </source>
</evidence>
<feature type="region of interest" description="Disordered" evidence="4">
    <location>
        <begin position="1256"/>
        <end position="1298"/>
    </location>
</feature>
<feature type="compositionally biased region" description="Low complexity" evidence="4">
    <location>
        <begin position="1278"/>
        <end position="1290"/>
    </location>
</feature>
<feature type="chain" id="PRO_5028086588" evidence="5">
    <location>
        <begin position="25"/>
        <end position="1361"/>
    </location>
</feature>
<evidence type="ECO:0000256" key="3">
    <source>
        <dbReference type="ARBA" id="ARBA00022729"/>
    </source>
</evidence>
<feature type="compositionally biased region" description="Low complexity" evidence="4">
    <location>
        <begin position="640"/>
        <end position="650"/>
    </location>
</feature>
<feature type="compositionally biased region" description="Low complexity" evidence="4">
    <location>
        <begin position="1143"/>
        <end position="1159"/>
    </location>
</feature>
<dbReference type="GeneID" id="108074595"/>
<gene>
    <name evidence="8" type="primary">LOC108074595</name>
</gene>
<feature type="compositionally biased region" description="Polar residues" evidence="4">
    <location>
        <begin position="1258"/>
        <end position="1273"/>
    </location>
</feature>
<evidence type="ECO:0000313" key="7">
    <source>
        <dbReference type="Proteomes" id="UP001652661"/>
    </source>
</evidence>
<dbReference type="PANTHER" id="PTHR46698">
    <property type="entry name" value="CROSSVEINLESS 2"/>
    <property type="match status" value="1"/>
</dbReference>
<keyword evidence="2" id="KW-0964">Secreted</keyword>
<feature type="region of interest" description="Disordered" evidence="4">
    <location>
        <begin position="1143"/>
        <end position="1231"/>
    </location>
</feature>
<name>A0A6P4II03_DROKI</name>
<feature type="signal peptide" evidence="5">
    <location>
        <begin position="1"/>
        <end position="24"/>
    </location>
</feature>
<proteinExistence type="predicted"/>
<evidence type="ECO:0000313" key="8">
    <source>
        <dbReference type="RefSeq" id="XP_017022198.1"/>
    </source>
</evidence>
<feature type="compositionally biased region" description="Pro residues" evidence="4">
    <location>
        <begin position="1204"/>
        <end position="1213"/>
    </location>
</feature>
<dbReference type="OrthoDB" id="7482456at2759"/>
<dbReference type="Proteomes" id="UP001652661">
    <property type="component" value="Chromosome 2L"/>
</dbReference>
<feature type="compositionally biased region" description="Low complexity" evidence="4">
    <location>
        <begin position="1183"/>
        <end position="1203"/>
    </location>
</feature>
<feature type="compositionally biased region" description="Low complexity" evidence="4">
    <location>
        <begin position="679"/>
        <end position="776"/>
    </location>
</feature>
<dbReference type="RefSeq" id="XP_017022198.1">
    <property type="nucleotide sequence ID" value="XM_017166709.3"/>
</dbReference>
<feature type="compositionally biased region" description="Basic residues" evidence="4">
    <location>
        <begin position="1164"/>
        <end position="1180"/>
    </location>
</feature>
<protein>
    <submittedName>
        <fullName evidence="8">Mucin-2</fullName>
    </submittedName>
</protein>
<evidence type="ECO:0000259" key="6">
    <source>
        <dbReference type="SMART" id="SM00214"/>
    </source>
</evidence>
<reference evidence="8" key="2">
    <citation type="submission" date="2025-08" db="UniProtKB">
        <authorList>
            <consortium name="RefSeq"/>
        </authorList>
    </citation>
    <scope>IDENTIFICATION</scope>
    <source>
        <strain evidence="8">14028-0561.14</strain>
        <tissue evidence="8">Whole fly</tissue>
    </source>
</reference>
<feature type="compositionally biased region" description="Low complexity" evidence="4">
    <location>
        <begin position="657"/>
        <end position="671"/>
    </location>
</feature>
<evidence type="ECO:0000256" key="4">
    <source>
        <dbReference type="SAM" id="MobiDB-lite"/>
    </source>
</evidence>
<feature type="compositionally biased region" description="Polar residues" evidence="4">
    <location>
        <begin position="622"/>
        <end position="639"/>
    </location>
</feature>
<sequence length="1361" mass="148274">MTLRLVSIFAAALFLLFWPAQLDAFITSNTGCHHNGTWFADKSVVPSMEKCLNCQCNRKTLVCRLKVCPEMPMPPPRGCVVVQKKSTCCPYLSCARLDAFYKIPTKRRIIAYLDHYERESIDRVVNDNMLQRRSDDSDTDLFVCVKNGTVYKSGSAMSSSNLCSYCYCIGGTEKCVKPKCMLPVEGCKPIFVDSTCCPVRYDCSSKTSGKSSQEVRYRKTSNKHFQRMSQRLQRNRGCTVGTQFYAEGQKMRSDVDRPCDICFCIRGTRRCAPKKCSPALKNCIPVVPKGQCCPSSYDCGSQRDYRRSHNSRQFNLYNMLFGKDEPEVQETGIIPQNSMAERYPHDRHPTRAPQGNPLEASSEKSILDTLREGLEFIDGNNNKMLANNLDLVGIRTTQAPPLMRTEPNEEGTSSTTALSFLDLLLGPSTENVVLPEEVRQPESTTVKNTLSWMDILLGPDDEEMNPATEAYTEPSSTHNQSEEVKTSTNSIKRIAEDFEEQFDNGEMAAGELPAEAQQISMANSGIWPKPVTEAVLPPAKEEPSLFNALIDGLSGILKEPLNQTSTSTTSTTTSTEKPLKTNVFAPPMFRPLPSGKPTHTRINSKLANLTVTPPMLVVTSKYGQHQPVTHRTAENRVNLTTTTEKPTSTTQRISMETTTMKTTPKPSSTAKPKLKTTRKTITTPKPTTSQPTTQKPTTLRPTTKKPVTTKPTTQKPKTPRPLTTTTPPKTTSPTLSTTPSPTSSTTPSTPSSTTHSTTSSTISTTPKPISTPQPTIRTTGKPKFKPKIKPYTTSTPKPLVIKTNPSILEAEPLEDSSGGEPTLPPSLPNLKIIPFLPTDAVETVPKDSYPSNFYQQKVASDKMDVVGYDTMDDSVALYTQSQPDQAAYKYKFNVEVPAVQPAPEPVVHLGGKYEGSAAYVKFDFERPVVPPQHNGFSPPTETEGGFMPKEPLVIDGEVLQEHVTSSGINGPLDSFHVTQHIIDITTSGTQDNDTASIEITTPDPFKDVIHTEPSPNLDELIVDKANKQPAIEEHIETVTFSVSNSTSTSSSSTSFSSPTSISTAATTTTSTEKETPLIDKYEINKLDKLLDELLGLKLPQGDVVSSTVPPFKQMPKATAATATAATPTSTTSVTGTPATAIAGAATATAGRPTGTTRAPGLKKGGNKTKNKQTAGNRRKVQSATRRQSTPAPTRAPPATARTPSTPPPLPTAPAPATSTTTATRSTTLHPFLNSPFDKLPFMDASYEVRPHRLPPMGQEQQLQSHEQPTQQFHHYQHATRPPTTAAPPAKSAEEEAPLSERMGAPGFPAMDGGDPLGQLKLAGCNIYGRMYRVGRIIVELSSQCLECKCTEVGVKCGPLDC</sequence>
<evidence type="ECO:0000256" key="5">
    <source>
        <dbReference type="SAM" id="SignalP"/>
    </source>
</evidence>
<feature type="domain" description="VWFC" evidence="6">
    <location>
        <begin position="238"/>
        <end position="299"/>
    </location>
</feature>
<dbReference type="InterPro" id="IPR052424">
    <property type="entry name" value="Kielin_Chordin-BMP_Reg"/>
</dbReference>
<dbReference type="SMART" id="SM00214">
    <property type="entry name" value="VWC"/>
    <property type="match status" value="3"/>
</dbReference>
<dbReference type="InterPro" id="IPR001007">
    <property type="entry name" value="VWF_dom"/>
</dbReference>
<comment type="subcellular location">
    <subcellularLocation>
        <location evidence="1">Secreted</location>
    </subcellularLocation>
</comment>
<dbReference type="SUPFAM" id="SSF57603">
    <property type="entry name" value="FnI-like domain"/>
    <property type="match status" value="3"/>
</dbReference>
<keyword evidence="7" id="KW-1185">Reference proteome</keyword>
<dbReference type="GO" id="GO:0005576">
    <property type="term" value="C:extracellular region"/>
    <property type="evidence" value="ECO:0007669"/>
    <property type="project" value="UniProtKB-SubCell"/>
</dbReference>
<reference evidence="7" key="1">
    <citation type="submission" date="2025-05" db="UniProtKB">
        <authorList>
            <consortium name="RefSeq"/>
        </authorList>
    </citation>
    <scope>NUCLEOTIDE SEQUENCE [LARGE SCALE GENOMIC DNA]</scope>
    <source>
        <strain evidence="7">14028-0561.14</strain>
    </source>
</reference>
<feature type="compositionally biased region" description="Low complexity" evidence="4">
    <location>
        <begin position="1214"/>
        <end position="1227"/>
    </location>
</feature>
<organism evidence="7 8">
    <name type="scientific">Drosophila kikkawai</name>
    <name type="common">Fruit fly</name>
    <dbReference type="NCBI Taxonomy" id="30033"/>
    <lineage>
        <taxon>Eukaryota</taxon>
        <taxon>Metazoa</taxon>
        <taxon>Ecdysozoa</taxon>
        <taxon>Arthropoda</taxon>
        <taxon>Hexapoda</taxon>
        <taxon>Insecta</taxon>
        <taxon>Pterygota</taxon>
        <taxon>Neoptera</taxon>
        <taxon>Endopterygota</taxon>
        <taxon>Diptera</taxon>
        <taxon>Brachycera</taxon>
        <taxon>Muscomorpha</taxon>
        <taxon>Ephydroidea</taxon>
        <taxon>Drosophilidae</taxon>
        <taxon>Drosophila</taxon>
        <taxon>Sophophora</taxon>
    </lineage>
</organism>
<feature type="region of interest" description="Disordered" evidence="4">
    <location>
        <begin position="622"/>
        <end position="799"/>
    </location>
</feature>
<feature type="compositionally biased region" description="Low complexity" evidence="4">
    <location>
        <begin position="1041"/>
        <end position="1070"/>
    </location>
</feature>